<dbReference type="Proteomes" id="UP000078397">
    <property type="component" value="Unassembled WGS sequence"/>
</dbReference>
<dbReference type="GeneID" id="28847336"/>
<keyword evidence="1" id="KW-0378">Hydrolase</keyword>
<protein>
    <submittedName>
        <fullName evidence="3">Secretory lipase</fullName>
    </submittedName>
</protein>
<dbReference type="GO" id="GO:0004806">
    <property type="term" value="F:triacylglycerol lipase activity"/>
    <property type="evidence" value="ECO:0007669"/>
    <property type="project" value="UniProtKB-UniRule"/>
</dbReference>
<dbReference type="GO" id="GO:0016042">
    <property type="term" value="P:lipid catabolic process"/>
    <property type="evidence" value="ECO:0007669"/>
    <property type="project" value="UniProtKB-UniRule"/>
</dbReference>
<sequence>MFRLQFLFLCAVSLCTQKAVASAVLPVNDPFYTPPAGFETKKAGTILRNRLVPSPLESSLNISSAHQILYRTTNSFGKAIATVSTILVPKNADPSKLLSYQVAEDAASPNCCPSYVAQKGSQSGGAFGTVVTKVELGLINDALEHGWYVTVPDFLGPNAAFLANNLAGYAVLDGIRATLASSSFTGVAADPKTALWGYSGGSLASGFAAELQPVYAPELKIAGAALGGTCPDILSVLYKINKSLYAGLIATGIVGLGNEYPEIASLISSQVVPSKAKAVKQVKNTCLGANTISFAFQDIFKFVKDPSIFNGTTVKAIADANNMGHHTPSIPLMVYKGVKDEISPIADTDSLIQRYCQGGAAVEYRRKASSGHVDLFFSASKEVLAWLKGRLDGVAVQPGCTNTT</sequence>
<comment type="caution">
    <text evidence="3">The sequence shown here is derived from an EMBL/GenBank/DDBJ whole genome shotgun (WGS) entry which is preliminary data.</text>
</comment>
<dbReference type="EMBL" id="LSBJ02000002">
    <property type="protein sequence ID" value="OAQ59683.1"/>
    <property type="molecule type" value="Genomic_DNA"/>
</dbReference>
<dbReference type="PANTHER" id="PTHR34853:SF5">
    <property type="entry name" value="LIP-DOMAIN-CONTAINING PROTEIN-RELATED"/>
    <property type="match status" value="1"/>
</dbReference>
<evidence type="ECO:0000256" key="2">
    <source>
        <dbReference type="PIRNR" id="PIRNR029171"/>
    </source>
</evidence>
<organism evidence="3 4">
    <name type="scientific">Pochonia chlamydosporia 170</name>
    <dbReference type="NCBI Taxonomy" id="1380566"/>
    <lineage>
        <taxon>Eukaryota</taxon>
        <taxon>Fungi</taxon>
        <taxon>Dikarya</taxon>
        <taxon>Ascomycota</taxon>
        <taxon>Pezizomycotina</taxon>
        <taxon>Sordariomycetes</taxon>
        <taxon>Hypocreomycetidae</taxon>
        <taxon>Hypocreales</taxon>
        <taxon>Clavicipitaceae</taxon>
        <taxon>Pochonia</taxon>
    </lineage>
</organism>
<reference evidence="3 4" key="1">
    <citation type="journal article" date="2016" name="PLoS Pathog.">
        <title>Biosynthesis of antibiotic leucinostatins in bio-control fungus Purpureocillium lilacinum and their inhibition on phytophthora revealed by genome mining.</title>
        <authorList>
            <person name="Wang G."/>
            <person name="Liu Z."/>
            <person name="Lin R."/>
            <person name="Li E."/>
            <person name="Mao Z."/>
            <person name="Ling J."/>
            <person name="Yang Y."/>
            <person name="Yin W.B."/>
            <person name="Xie B."/>
        </authorList>
    </citation>
    <scope>NUCLEOTIDE SEQUENCE [LARGE SCALE GENOMIC DNA]</scope>
    <source>
        <strain evidence="3">170</strain>
    </source>
</reference>
<dbReference type="PIRSF" id="PIRSF029171">
    <property type="entry name" value="Esterase_LipA"/>
    <property type="match status" value="1"/>
</dbReference>
<accession>A0A179F3D7</accession>
<dbReference type="KEGG" id="pchm:VFPPC_03893"/>
<dbReference type="PANTHER" id="PTHR34853">
    <property type="match status" value="1"/>
</dbReference>
<dbReference type="InterPro" id="IPR005152">
    <property type="entry name" value="Lipase_secreted"/>
</dbReference>
<evidence type="ECO:0000313" key="4">
    <source>
        <dbReference type="Proteomes" id="UP000078397"/>
    </source>
</evidence>
<proteinExistence type="inferred from homology"/>
<dbReference type="Gene3D" id="3.40.50.1820">
    <property type="entry name" value="alpha/beta hydrolase"/>
    <property type="match status" value="1"/>
</dbReference>
<dbReference type="Gene3D" id="1.10.260.130">
    <property type="match status" value="1"/>
</dbReference>
<dbReference type="AlphaFoldDB" id="A0A179F3D7"/>
<dbReference type="InterPro" id="IPR029058">
    <property type="entry name" value="AB_hydrolase_fold"/>
</dbReference>
<dbReference type="RefSeq" id="XP_018137676.1">
    <property type="nucleotide sequence ID" value="XM_018283342.1"/>
</dbReference>
<evidence type="ECO:0000313" key="3">
    <source>
        <dbReference type="EMBL" id="OAQ59683.1"/>
    </source>
</evidence>
<evidence type="ECO:0000256" key="1">
    <source>
        <dbReference type="ARBA" id="ARBA00022801"/>
    </source>
</evidence>
<name>A0A179F3D7_METCM</name>
<comment type="similarity">
    <text evidence="2">Belongs to the AB hydrolase superfamily. Lipase family.</text>
</comment>
<dbReference type="Pfam" id="PF03583">
    <property type="entry name" value="LIP"/>
    <property type="match status" value="1"/>
</dbReference>
<keyword evidence="4" id="KW-1185">Reference proteome</keyword>
<dbReference type="SUPFAM" id="SSF53474">
    <property type="entry name" value="alpha/beta-Hydrolases"/>
    <property type="match status" value="1"/>
</dbReference>
<feature type="signal peptide" evidence="2">
    <location>
        <begin position="1"/>
        <end position="21"/>
    </location>
</feature>
<dbReference type="OrthoDB" id="2373480at2759"/>
<gene>
    <name evidence="3" type="ORF">VFPPC_03893</name>
</gene>
<keyword evidence="2" id="KW-0732">Signal</keyword>
<feature type="chain" id="PRO_5013435775" evidence="2">
    <location>
        <begin position="22"/>
        <end position="404"/>
    </location>
</feature>